<dbReference type="EMBL" id="MFIF01000006">
    <property type="protein sequence ID" value="OGF87248.1"/>
    <property type="molecule type" value="Genomic_DNA"/>
</dbReference>
<evidence type="ECO:0000313" key="3">
    <source>
        <dbReference type="Proteomes" id="UP000177346"/>
    </source>
</evidence>
<evidence type="ECO:0000256" key="1">
    <source>
        <dbReference type="SAM" id="Phobius"/>
    </source>
</evidence>
<dbReference type="Proteomes" id="UP000177346">
    <property type="component" value="Unassembled WGS sequence"/>
</dbReference>
<organism evidence="2 3">
    <name type="scientific">Candidatus Giovannonibacteria bacterium RIFCSPLOWO2_01_FULL_46_32</name>
    <dbReference type="NCBI Taxonomy" id="1798353"/>
    <lineage>
        <taxon>Bacteria</taxon>
        <taxon>Candidatus Giovannoniibacteriota</taxon>
    </lineage>
</organism>
<proteinExistence type="predicted"/>
<reference evidence="2 3" key="1">
    <citation type="journal article" date="2016" name="Nat. Commun.">
        <title>Thousands of microbial genomes shed light on interconnected biogeochemical processes in an aquifer system.</title>
        <authorList>
            <person name="Anantharaman K."/>
            <person name="Brown C.T."/>
            <person name="Hug L.A."/>
            <person name="Sharon I."/>
            <person name="Castelle C.J."/>
            <person name="Probst A.J."/>
            <person name="Thomas B.C."/>
            <person name="Singh A."/>
            <person name="Wilkins M.J."/>
            <person name="Karaoz U."/>
            <person name="Brodie E.L."/>
            <person name="Williams K.H."/>
            <person name="Hubbard S.S."/>
            <person name="Banfield J.F."/>
        </authorList>
    </citation>
    <scope>NUCLEOTIDE SEQUENCE [LARGE SCALE GENOMIC DNA]</scope>
</reference>
<keyword evidence="1" id="KW-0472">Membrane</keyword>
<dbReference type="AlphaFoldDB" id="A0A1F5XH47"/>
<keyword evidence="1" id="KW-1133">Transmembrane helix</keyword>
<gene>
    <name evidence="2" type="ORF">A3B19_03395</name>
</gene>
<evidence type="ECO:0000313" key="2">
    <source>
        <dbReference type="EMBL" id="OGF87248.1"/>
    </source>
</evidence>
<accession>A0A1F5XH47</accession>
<protein>
    <submittedName>
        <fullName evidence="2">Uncharacterized protein</fullName>
    </submittedName>
</protein>
<sequence>MRFINFLKQYHNQIISIAAIGGLFFGGYQTWQFREDKYFQYRPYVNLATINFLSSDGIEIEIKNDGLSTAQDIILGLFRLDKSGEKEERLTYRLTSGANMEVVDDGKEYEVTIIGLVGDLNPNAIKKIKIQFLREEETRTIRNENFILVIKIIYDDYLHRGNEHNYYLQFNRENESFYISDEFEERAGNERTLFIHKFL</sequence>
<name>A0A1F5XH47_9BACT</name>
<feature type="transmembrane region" description="Helical" evidence="1">
    <location>
        <begin position="12"/>
        <end position="31"/>
    </location>
</feature>
<keyword evidence="1" id="KW-0812">Transmembrane</keyword>
<comment type="caution">
    <text evidence="2">The sequence shown here is derived from an EMBL/GenBank/DDBJ whole genome shotgun (WGS) entry which is preliminary data.</text>
</comment>